<dbReference type="AlphaFoldDB" id="A0A5B8MJ65"/>
<evidence type="ECO:0000313" key="4">
    <source>
        <dbReference type="Proteomes" id="UP000316726"/>
    </source>
</evidence>
<accession>A0A5B8MJ65</accession>
<keyword evidence="2" id="KW-0812">Transmembrane</keyword>
<organism evidence="3 4">
    <name type="scientific">Chloropicon primus</name>
    <dbReference type="NCBI Taxonomy" id="1764295"/>
    <lineage>
        <taxon>Eukaryota</taxon>
        <taxon>Viridiplantae</taxon>
        <taxon>Chlorophyta</taxon>
        <taxon>Chloropicophyceae</taxon>
        <taxon>Chloropicales</taxon>
        <taxon>Chloropicaceae</taxon>
        <taxon>Chloropicon</taxon>
    </lineage>
</organism>
<keyword evidence="2" id="KW-0472">Membrane</keyword>
<evidence type="ECO:0000256" key="1">
    <source>
        <dbReference type="SAM" id="MobiDB-lite"/>
    </source>
</evidence>
<reference evidence="3 4" key="1">
    <citation type="submission" date="2018-07" db="EMBL/GenBank/DDBJ databases">
        <title>The complete nuclear genome of the prasinophyte Chloropicon primus (CCMP1205).</title>
        <authorList>
            <person name="Pombert J.-F."/>
            <person name="Otis C."/>
            <person name="Turmel M."/>
            <person name="Lemieux C."/>
        </authorList>
    </citation>
    <scope>NUCLEOTIDE SEQUENCE [LARGE SCALE GENOMIC DNA]</scope>
    <source>
        <strain evidence="3 4">CCMP1205</strain>
    </source>
</reference>
<feature type="transmembrane region" description="Helical" evidence="2">
    <location>
        <begin position="81"/>
        <end position="100"/>
    </location>
</feature>
<keyword evidence="4" id="KW-1185">Reference proteome</keyword>
<dbReference type="EMBL" id="CP031037">
    <property type="protein sequence ID" value="QDZ20449.1"/>
    <property type="molecule type" value="Genomic_DNA"/>
</dbReference>
<proteinExistence type="predicted"/>
<protein>
    <submittedName>
        <fullName evidence="3">Uncharacterized protein</fullName>
    </submittedName>
</protein>
<name>A0A5B8MJ65_9CHLO</name>
<feature type="transmembrane region" description="Helical" evidence="2">
    <location>
        <begin position="257"/>
        <end position="282"/>
    </location>
</feature>
<feature type="compositionally biased region" description="Basic and acidic residues" evidence="1">
    <location>
        <begin position="374"/>
        <end position="388"/>
    </location>
</feature>
<evidence type="ECO:0000256" key="2">
    <source>
        <dbReference type="SAM" id="Phobius"/>
    </source>
</evidence>
<feature type="region of interest" description="Disordered" evidence="1">
    <location>
        <begin position="368"/>
        <end position="388"/>
    </location>
</feature>
<keyword evidence="2" id="KW-1133">Transmembrane helix</keyword>
<evidence type="ECO:0000313" key="3">
    <source>
        <dbReference type="EMBL" id="QDZ20449.1"/>
    </source>
</evidence>
<dbReference type="Proteomes" id="UP000316726">
    <property type="component" value="Chromosome 4"/>
</dbReference>
<gene>
    <name evidence="3" type="ORF">A3770_04p29670</name>
</gene>
<sequence length="401" mass="44013">MWDDWFRERRVGKTQASGSSGATFAESCSSAGASCGGNGNTKVPPAGGFSSATVVVGELDASKGGRKGAGWRRGRTGHSPLLGRHWLCVTLCCLLFWNFGFAHGGFTGLYKLQGIRSFPAVEDLQQHCNRIVVSETYNIVKRNEQDIEFRPGYDRGTRVQGTALTSSTFVGHFTGYDTFSGNFHGMSLSNCSGQFLDSMSLLHCPVPKEENSNLGRCIITLECKKGPCVEKGSTKTSEKAPFEVAAVDFFIWLWKRMFLALVVTSAAFAALGLSFFTVNYAFQQSRAKKGQSKINLLDWLTTSDVPPQNDMFRRTRSADYLNLSAGTGADYLDAPLLERPIKTMIGHKRNKSQNVFGSNGGGFVLSHQHPSDQNLHRRERSHESTGDLKKIVSVPAFSEYV</sequence>